<dbReference type="SUPFAM" id="SSF54648">
    <property type="entry name" value="DLC"/>
    <property type="match status" value="1"/>
</dbReference>
<dbReference type="Gene3D" id="1.10.238.10">
    <property type="entry name" value="EF-hand"/>
    <property type="match status" value="1"/>
</dbReference>
<dbReference type="AlphaFoldDB" id="A0AAV2TM42"/>
<reference evidence="2" key="1">
    <citation type="submission" date="2024-06" db="EMBL/GenBank/DDBJ databases">
        <authorList>
            <person name="Liu X."/>
            <person name="Lenzi L."/>
            <person name="Haldenby T S."/>
            <person name="Uol C."/>
        </authorList>
    </citation>
    <scope>NUCLEOTIDE SEQUENCE</scope>
</reference>
<dbReference type="SUPFAM" id="SSF47473">
    <property type="entry name" value="EF-hand"/>
    <property type="match status" value="1"/>
</dbReference>
<dbReference type="InterPro" id="IPR001372">
    <property type="entry name" value="Dynein_light_chain_typ-1/2"/>
</dbReference>
<evidence type="ECO:0000313" key="2">
    <source>
        <dbReference type="EMBL" id="CAL5138335.1"/>
    </source>
</evidence>
<dbReference type="EMBL" id="CAXLJL010000489">
    <property type="protein sequence ID" value="CAL5138335.1"/>
    <property type="molecule type" value="Genomic_DNA"/>
</dbReference>
<proteinExistence type="predicted"/>
<dbReference type="GO" id="GO:0030286">
    <property type="term" value="C:dynein complex"/>
    <property type="evidence" value="ECO:0007669"/>
    <property type="project" value="InterPro"/>
</dbReference>
<feature type="domain" description="EF-hand" evidence="1">
    <location>
        <begin position="6"/>
        <end position="56"/>
    </location>
</feature>
<evidence type="ECO:0000313" key="3">
    <source>
        <dbReference type="Proteomes" id="UP001497525"/>
    </source>
</evidence>
<dbReference type="Proteomes" id="UP001497525">
    <property type="component" value="Unassembled WGS sequence"/>
</dbReference>
<organism evidence="2 3">
    <name type="scientific">Calicophoron daubneyi</name>
    <name type="common">Rumen fluke</name>
    <name type="synonym">Paramphistomum daubneyi</name>
    <dbReference type="NCBI Taxonomy" id="300641"/>
    <lineage>
        <taxon>Eukaryota</taxon>
        <taxon>Metazoa</taxon>
        <taxon>Spiralia</taxon>
        <taxon>Lophotrochozoa</taxon>
        <taxon>Platyhelminthes</taxon>
        <taxon>Trematoda</taxon>
        <taxon>Digenea</taxon>
        <taxon>Plagiorchiida</taxon>
        <taxon>Pronocephalata</taxon>
        <taxon>Paramphistomoidea</taxon>
        <taxon>Paramphistomidae</taxon>
        <taxon>Calicophoron</taxon>
    </lineage>
</organism>
<dbReference type="GO" id="GO:0007017">
    <property type="term" value="P:microtubule-based process"/>
    <property type="evidence" value="ECO:0007669"/>
    <property type="project" value="InterPro"/>
</dbReference>
<dbReference type="Pfam" id="PF01221">
    <property type="entry name" value="Dynein_light"/>
    <property type="match status" value="1"/>
</dbReference>
<sequence length="219" mass="24505">MDYLKHFTEADTDHDGLITRRQLFKYALKQNDVSMVDKWFRLFDSSDKGVISIDDVSRTLGVPIPQFYKERSRGKRSDSVDYSSLEASEPIQVEDSVAHQRQPAVERMTWQSEDEMQSANASLAEDTPSVALYDGEPEGSVLTQVTELGQAGVREKLKESELAAMIGKALDQSFGKYWHVSVSQKNIGSAFGHLPGKMVNMRIGGYFIIAYQTLDRTGG</sequence>
<gene>
    <name evidence="2" type="ORF">CDAUBV1_LOCUS12929</name>
</gene>
<dbReference type="SMART" id="SM01375">
    <property type="entry name" value="Dynein_light"/>
    <property type="match status" value="1"/>
</dbReference>
<comment type="caution">
    <text evidence="2">The sequence shown here is derived from an EMBL/GenBank/DDBJ whole genome shotgun (WGS) entry which is preliminary data.</text>
</comment>
<dbReference type="Pfam" id="PF13499">
    <property type="entry name" value="EF-hand_7"/>
    <property type="match status" value="1"/>
</dbReference>
<protein>
    <recommendedName>
        <fullName evidence="1">EF-hand domain-containing protein</fullName>
    </recommendedName>
</protein>
<dbReference type="InterPro" id="IPR011992">
    <property type="entry name" value="EF-hand-dom_pair"/>
</dbReference>
<dbReference type="Gene3D" id="3.30.740.10">
    <property type="entry name" value="Protein Inhibitor Of Neuronal Nitric Oxide Synthase"/>
    <property type="match status" value="1"/>
</dbReference>
<dbReference type="InterPro" id="IPR037177">
    <property type="entry name" value="DLC_sf"/>
</dbReference>
<dbReference type="InterPro" id="IPR002048">
    <property type="entry name" value="EF_hand_dom"/>
</dbReference>
<evidence type="ECO:0000259" key="1">
    <source>
        <dbReference type="Pfam" id="PF13499"/>
    </source>
</evidence>
<dbReference type="GO" id="GO:0005509">
    <property type="term" value="F:calcium ion binding"/>
    <property type="evidence" value="ECO:0007669"/>
    <property type="project" value="InterPro"/>
</dbReference>
<accession>A0AAV2TM42</accession>
<name>A0AAV2TM42_CALDB</name>